<name>A0A0C9XB93_9AGAR</name>
<feature type="compositionally biased region" description="Basic and acidic residues" evidence="1">
    <location>
        <begin position="18"/>
        <end position="36"/>
    </location>
</feature>
<sequence length="100" mass="10940">MGSHPSVSTKKSHGKAASRPETKKTTPHVPSDKHSTEAIAMQLLEPNVSESCTAGISINVRSCWMLPRPWENAKTWRSTSRLFEMQAGRGLIGQKTLPGI</sequence>
<reference evidence="3" key="2">
    <citation type="submission" date="2015-01" db="EMBL/GenBank/DDBJ databases">
        <title>Evolutionary Origins and Diversification of the Mycorrhizal Mutualists.</title>
        <authorList>
            <consortium name="DOE Joint Genome Institute"/>
            <consortium name="Mycorrhizal Genomics Consortium"/>
            <person name="Kohler A."/>
            <person name="Kuo A."/>
            <person name="Nagy L.G."/>
            <person name="Floudas D."/>
            <person name="Copeland A."/>
            <person name="Barry K.W."/>
            <person name="Cichocki N."/>
            <person name="Veneault-Fourrey C."/>
            <person name="LaButti K."/>
            <person name="Lindquist E.A."/>
            <person name="Lipzen A."/>
            <person name="Lundell T."/>
            <person name="Morin E."/>
            <person name="Murat C."/>
            <person name="Riley R."/>
            <person name="Ohm R."/>
            <person name="Sun H."/>
            <person name="Tunlid A."/>
            <person name="Henrissat B."/>
            <person name="Grigoriev I.V."/>
            <person name="Hibbett D.S."/>
            <person name="Martin F."/>
        </authorList>
    </citation>
    <scope>NUCLEOTIDE SEQUENCE [LARGE SCALE GENOMIC DNA]</scope>
    <source>
        <strain evidence="3">LaAM-08-1</strain>
    </source>
</reference>
<keyword evidence="3" id="KW-1185">Reference proteome</keyword>
<accession>A0A0C9XB93</accession>
<evidence type="ECO:0000256" key="1">
    <source>
        <dbReference type="SAM" id="MobiDB-lite"/>
    </source>
</evidence>
<evidence type="ECO:0000313" key="3">
    <source>
        <dbReference type="Proteomes" id="UP000054477"/>
    </source>
</evidence>
<feature type="region of interest" description="Disordered" evidence="1">
    <location>
        <begin position="1"/>
        <end position="36"/>
    </location>
</feature>
<dbReference type="Proteomes" id="UP000054477">
    <property type="component" value="Unassembled WGS sequence"/>
</dbReference>
<dbReference type="AlphaFoldDB" id="A0A0C9XB93"/>
<reference evidence="2 3" key="1">
    <citation type="submission" date="2014-04" db="EMBL/GenBank/DDBJ databases">
        <authorList>
            <consortium name="DOE Joint Genome Institute"/>
            <person name="Kuo A."/>
            <person name="Kohler A."/>
            <person name="Nagy L.G."/>
            <person name="Floudas D."/>
            <person name="Copeland A."/>
            <person name="Barry K.W."/>
            <person name="Cichocki N."/>
            <person name="Veneault-Fourrey C."/>
            <person name="LaButti K."/>
            <person name="Lindquist E.A."/>
            <person name="Lipzen A."/>
            <person name="Lundell T."/>
            <person name="Morin E."/>
            <person name="Murat C."/>
            <person name="Sun H."/>
            <person name="Tunlid A."/>
            <person name="Henrissat B."/>
            <person name="Grigoriev I.V."/>
            <person name="Hibbett D.S."/>
            <person name="Martin F."/>
            <person name="Nordberg H.P."/>
            <person name="Cantor M.N."/>
            <person name="Hua S.X."/>
        </authorList>
    </citation>
    <scope>NUCLEOTIDE SEQUENCE [LARGE SCALE GENOMIC DNA]</scope>
    <source>
        <strain evidence="2 3">LaAM-08-1</strain>
    </source>
</reference>
<organism evidence="2 3">
    <name type="scientific">Laccaria amethystina LaAM-08-1</name>
    <dbReference type="NCBI Taxonomy" id="1095629"/>
    <lineage>
        <taxon>Eukaryota</taxon>
        <taxon>Fungi</taxon>
        <taxon>Dikarya</taxon>
        <taxon>Basidiomycota</taxon>
        <taxon>Agaricomycotina</taxon>
        <taxon>Agaricomycetes</taxon>
        <taxon>Agaricomycetidae</taxon>
        <taxon>Agaricales</taxon>
        <taxon>Agaricineae</taxon>
        <taxon>Hydnangiaceae</taxon>
        <taxon>Laccaria</taxon>
    </lineage>
</organism>
<evidence type="ECO:0000313" key="2">
    <source>
        <dbReference type="EMBL" id="KIK09520.1"/>
    </source>
</evidence>
<protein>
    <submittedName>
        <fullName evidence="2">Uncharacterized protein</fullName>
    </submittedName>
</protein>
<proteinExistence type="predicted"/>
<dbReference type="HOGENOM" id="CLU_2306586_0_0_1"/>
<gene>
    <name evidence="2" type="ORF">K443DRAFT_389093</name>
</gene>
<dbReference type="EMBL" id="KN838538">
    <property type="protein sequence ID" value="KIK09520.1"/>
    <property type="molecule type" value="Genomic_DNA"/>
</dbReference>